<dbReference type="PANTHER" id="PTHR12358:SF54">
    <property type="entry name" value="SPHINGOSINE KINASE RELATED PROTEIN"/>
    <property type="match status" value="1"/>
</dbReference>
<evidence type="ECO:0000256" key="1">
    <source>
        <dbReference type="SAM" id="Phobius"/>
    </source>
</evidence>
<dbReference type="InterPro" id="IPR045540">
    <property type="entry name" value="YegS/DAGK_C"/>
</dbReference>
<dbReference type="GO" id="GO:0016301">
    <property type="term" value="F:kinase activity"/>
    <property type="evidence" value="ECO:0007669"/>
    <property type="project" value="UniProtKB-KW"/>
</dbReference>
<feature type="domain" description="YegS/DAGK C-terminal" evidence="2">
    <location>
        <begin position="7"/>
        <end position="118"/>
    </location>
</feature>
<organism evidence="3">
    <name type="scientific">bioreactor metagenome</name>
    <dbReference type="NCBI Taxonomy" id="1076179"/>
    <lineage>
        <taxon>unclassified sequences</taxon>
        <taxon>metagenomes</taxon>
        <taxon>ecological metagenomes</taxon>
    </lineage>
</organism>
<keyword evidence="1" id="KW-0812">Transmembrane</keyword>
<dbReference type="EC" id="2.7.1.-" evidence="3"/>
<dbReference type="Gene3D" id="2.60.200.40">
    <property type="match status" value="1"/>
</dbReference>
<gene>
    <name evidence="3" type="primary">yegS_15</name>
    <name evidence="3" type="ORF">SDC9_203441</name>
</gene>
<keyword evidence="1" id="KW-1133">Transmembrane helix</keyword>
<dbReference type="AlphaFoldDB" id="A0A645IX94"/>
<dbReference type="EMBL" id="VSSQ01125342">
    <property type="protein sequence ID" value="MPN55757.1"/>
    <property type="molecule type" value="Genomic_DNA"/>
</dbReference>
<feature type="transmembrane region" description="Helical" evidence="1">
    <location>
        <begin position="13"/>
        <end position="31"/>
    </location>
</feature>
<protein>
    <submittedName>
        <fullName evidence="3">Lipid kinase YegS</fullName>
        <ecNumber evidence="3">2.7.1.-</ecNumber>
    </submittedName>
</protein>
<dbReference type="PANTHER" id="PTHR12358">
    <property type="entry name" value="SPHINGOSINE KINASE"/>
    <property type="match status" value="1"/>
</dbReference>
<keyword evidence="3" id="KW-0418">Kinase</keyword>
<dbReference type="Pfam" id="PF19279">
    <property type="entry name" value="YegS_C"/>
    <property type="match status" value="1"/>
</dbReference>
<dbReference type="SUPFAM" id="SSF111331">
    <property type="entry name" value="NAD kinase/diacylglycerol kinase-like"/>
    <property type="match status" value="1"/>
</dbReference>
<reference evidence="3" key="1">
    <citation type="submission" date="2019-08" db="EMBL/GenBank/DDBJ databases">
        <authorList>
            <person name="Kucharzyk K."/>
            <person name="Murdoch R.W."/>
            <person name="Higgins S."/>
            <person name="Loffler F."/>
        </authorList>
    </citation>
    <scope>NUCLEOTIDE SEQUENCE</scope>
</reference>
<comment type="caution">
    <text evidence="3">The sequence shown here is derived from an EMBL/GenBank/DDBJ whole genome shotgun (WGS) entry which is preliminary data.</text>
</comment>
<keyword evidence="1" id="KW-0472">Membrane</keyword>
<evidence type="ECO:0000313" key="3">
    <source>
        <dbReference type="EMBL" id="MPN55757.1"/>
    </source>
</evidence>
<proteinExistence type="predicted"/>
<keyword evidence="3" id="KW-0808">Transferase</keyword>
<dbReference type="InterPro" id="IPR050187">
    <property type="entry name" value="Lipid_Phosphate_FormReg"/>
</dbReference>
<sequence>MTFDDTEVKKGDILLVLAANGMVCGGGFYGAPRARINDGLMDVCIFDRVSRIKFLSLMDKYKKGSHVGNPAFEDFMVYRNTKSLRVSSTKEITLSCDGECERVSSVEITVKKESLKMILPRESEIISSINPSLMR</sequence>
<accession>A0A645IX94</accession>
<name>A0A645IX94_9ZZZZ</name>
<evidence type="ECO:0000259" key="2">
    <source>
        <dbReference type="Pfam" id="PF19279"/>
    </source>
</evidence>
<dbReference type="InterPro" id="IPR016064">
    <property type="entry name" value="NAD/diacylglycerol_kinase_sf"/>
</dbReference>